<dbReference type="InterPro" id="IPR011701">
    <property type="entry name" value="MFS"/>
</dbReference>
<dbReference type="Pfam" id="PF07690">
    <property type="entry name" value="MFS_1"/>
    <property type="match status" value="1"/>
</dbReference>
<dbReference type="GO" id="GO:0022857">
    <property type="term" value="F:transmembrane transporter activity"/>
    <property type="evidence" value="ECO:0007669"/>
    <property type="project" value="InterPro"/>
</dbReference>
<dbReference type="PANTHER" id="PTHR23517:SF2">
    <property type="entry name" value="MULTIDRUG RESISTANCE PROTEIN MDTH"/>
    <property type="match status" value="1"/>
</dbReference>
<proteinExistence type="predicted"/>
<dbReference type="RefSeq" id="WP_115570699.1">
    <property type="nucleotide sequence ID" value="NZ_NXLT01000002.1"/>
</dbReference>
<dbReference type="CDD" id="cd17472">
    <property type="entry name" value="MFS_YajR_like"/>
    <property type="match status" value="1"/>
</dbReference>
<name>A0A3D8ITA9_9HELI</name>
<keyword evidence="3" id="KW-1003">Cell membrane</keyword>
<feature type="transmembrane region" description="Helical" evidence="7">
    <location>
        <begin position="5"/>
        <end position="26"/>
    </location>
</feature>
<feature type="transmembrane region" description="Helical" evidence="7">
    <location>
        <begin position="328"/>
        <end position="350"/>
    </location>
</feature>
<keyword evidence="10" id="KW-1185">Reference proteome</keyword>
<evidence type="ECO:0000256" key="7">
    <source>
        <dbReference type="SAM" id="Phobius"/>
    </source>
</evidence>
<sequence length="444" mass="48350">MFQDVFALTLVSSFRFFGLFVALPAIGLYTDAFGASAFLAGIAAGGYAITQIIFQTPFGIWSDKSDKKLVIAIGLVIFIVGSLVCAFSNDIIWLIIGRFLQGAGAVGGVISAQIADLVREEKRSKAMAMMGAGIFMSFIFAMILGPLIAGNIGLQAIFLLTALLNTIALIVLLVRVPSTPKIIYTYQNTDFINILKNPSLQVLNLSALLQKFLMIFTFVIVGLVLNDLFDIHESSLWKIYTPGAILGFLSLAPASILAQKKGYFKQVLLVGVIAFILAYILIVYASYIGSLWLFVLGVMIFFVGFSIHEPIMQTLASRYPKAHQKGSALGFLTTLGFVGSALGALCGGVLYQSLSFVDLSMCVVVACVLWAMFMAVRLHNPNNEKNLYLPIDSYTQESLQSLSAVSGIIEWYTNTTQGVVIIKYDDTLLQEGEILSHLVHKEHS</sequence>
<evidence type="ECO:0000313" key="9">
    <source>
        <dbReference type="EMBL" id="RDU67884.1"/>
    </source>
</evidence>
<protein>
    <submittedName>
        <fullName evidence="9">MFS transporter</fullName>
    </submittedName>
</protein>
<evidence type="ECO:0000313" key="10">
    <source>
        <dbReference type="Proteomes" id="UP000256514"/>
    </source>
</evidence>
<dbReference type="Gene3D" id="1.20.1250.20">
    <property type="entry name" value="MFS general substrate transporter like domains"/>
    <property type="match status" value="1"/>
</dbReference>
<comment type="subcellular location">
    <subcellularLocation>
        <location evidence="1">Cell membrane</location>
        <topology evidence="1">Multi-pass membrane protein</topology>
    </subcellularLocation>
</comment>
<keyword evidence="6 7" id="KW-0472">Membrane</keyword>
<dbReference type="InterPro" id="IPR020846">
    <property type="entry name" value="MFS_dom"/>
</dbReference>
<dbReference type="PROSITE" id="PS50850">
    <property type="entry name" value="MFS"/>
    <property type="match status" value="1"/>
</dbReference>
<dbReference type="SUPFAM" id="SSF103473">
    <property type="entry name" value="MFS general substrate transporter"/>
    <property type="match status" value="1"/>
</dbReference>
<dbReference type="Proteomes" id="UP000256514">
    <property type="component" value="Unassembled WGS sequence"/>
</dbReference>
<feature type="domain" description="Major facilitator superfamily (MFS) profile" evidence="8">
    <location>
        <begin position="1"/>
        <end position="378"/>
    </location>
</feature>
<accession>A0A3D8ITA9</accession>
<feature type="transmembrane region" description="Helical" evidence="7">
    <location>
        <begin position="32"/>
        <end position="49"/>
    </location>
</feature>
<evidence type="ECO:0000256" key="2">
    <source>
        <dbReference type="ARBA" id="ARBA00022448"/>
    </source>
</evidence>
<dbReference type="GO" id="GO:0005886">
    <property type="term" value="C:plasma membrane"/>
    <property type="evidence" value="ECO:0007669"/>
    <property type="project" value="UniProtKB-SubCell"/>
</dbReference>
<dbReference type="AlphaFoldDB" id="A0A3D8ITA9"/>
<keyword evidence="2" id="KW-0813">Transport</keyword>
<dbReference type="InterPro" id="IPR036259">
    <property type="entry name" value="MFS_trans_sf"/>
</dbReference>
<feature type="transmembrane region" description="Helical" evidence="7">
    <location>
        <begin position="356"/>
        <end position="376"/>
    </location>
</feature>
<reference evidence="9 10" key="1">
    <citation type="submission" date="2018-04" db="EMBL/GenBank/DDBJ databases">
        <title>Novel Campyloabacter and Helicobacter Species and Strains.</title>
        <authorList>
            <person name="Mannion A.J."/>
            <person name="Shen Z."/>
            <person name="Fox J.G."/>
        </authorList>
    </citation>
    <scope>NUCLEOTIDE SEQUENCE [LARGE SCALE GENOMIC DNA]</scope>
    <source>
        <strain evidence="9 10">MIT 12-6600</strain>
    </source>
</reference>
<dbReference type="PANTHER" id="PTHR23517">
    <property type="entry name" value="RESISTANCE PROTEIN MDTM, PUTATIVE-RELATED-RELATED"/>
    <property type="match status" value="1"/>
</dbReference>
<feature type="transmembrane region" description="Helical" evidence="7">
    <location>
        <begin position="202"/>
        <end position="225"/>
    </location>
</feature>
<feature type="transmembrane region" description="Helical" evidence="7">
    <location>
        <begin position="127"/>
        <end position="148"/>
    </location>
</feature>
<evidence type="ECO:0000256" key="5">
    <source>
        <dbReference type="ARBA" id="ARBA00022989"/>
    </source>
</evidence>
<feature type="transmembrane region" description="Helical" evidence="7">
    <location>
        <begin position="237"/>
        <end position="258"/>
    </location>
</feature>
<gene>
    <name evidence="9" type="ORF">CQA54_02865</name>
</gene>
<dbReference type="InterPro" id="IPR001958">
    <property type="entry name" value="Tet-R_TetA/multi-R_MdtG-like"/>
</dbReference>
<organism evidence="9 10">
    <name type="scientific">Helicobacter equorum</name>
    <dbReference type="NCBI Taxonomy" id="361872"/>
    <lineage>
        <taxon>Bacteria</taxon>
        <taxon>Pseudomonadati</taxon>
        <taxon>Campylobacterota</taxon>
        <taxon>Epsilonproteobacteria</taxon>
        <taxon>Campylobacterales</taxon>
        <taxon>Helicobacteraceae</taxon>
        <taxon>Helicobacter</taxon>
    </lineage>
</organism>
<keyword evidence="4 7" id="KW-0812">Transmembrane</keyword>
<feature type="transmembrane region" description="Helical" evidence="7">
    <location>
        <begin position="154"/>
        <end position="174"/>
    </location>
</feature>
<dbReference type="PRINTS" id="PR01035">
    <property type="entry name" value="TCRTETA"/>
</dbReference>
<evidence type="ECO:0000256" key="3">
    <source>
        <dbReference type="ARBA" id="ARBA00022475"/>
    </source>
</evidence>
<comment type="caution">
    <text evidence="9">The sequence shown here is derived from an EMBL/GenBank/DDBJ whole genome shotgun (WGS) entry which is preliminary data.</text>
</comment>
<feature type="transmembrane region" description="Helical" evidence="7">
    <location>
        <begin position="267"/>
        <end position="285"/>
    </location>
</feature>
<dbReference type="EMBL" id="NXLT01000002">
    <property type="protein sequence ID" value="RDU67884.1"/>
    <property type="molecule type" value="Genomic_DNA"/>
</dbReference>
<keyword evidence="5 7" id="KW-1133">Transmembrane helix</keyword>
<evidence type="ECO:0000256" key="6">
    <source>
        <dbReference type="ARBA" id="ARBA00023136"/>
    </source>
</evidence>
<evidence type="ECO:0000256" key="1">
    <source>
        <dbReference type="ARBA" id="ARBA00004651"/>
    </source>
</evidence>
<feature type="transmembrane region" description="Helical" evidence="7">
    <location>
        <begin position="291"/>
        <end position="307"/>
    </location>
</feature>
<dbReference type="OrthoDB" id="9764259at2"/>
<evidence type="ECO:0000259" key="8">
    <source>
        <dbReference type="PROSITE" id="PS50850"/>
    </source>
</evidence>
<feature type="transmembrane region" description="Helical" evidence="7">
    <location>
        <begin position="69"/>
        <end position="89"/>
    </location>
</feature>
<evidence type="ECO:0000256" key="4">
    <source>
        <dbReference type="ARBA" id="ARBA00022692"/>
    </source>
</evidence>
<dbReference type="InterPro" id="IPR050171">
    <property type="entry name" value="MFS_Transporters"/>
</dbReference>